<dbReference type="Gene3D" id="3.90.1200.10">
    <property type="match status" value="1"/>
</dbReference>
<accession>A0A4U0W1F9</accession>
<dbReference type="EMBL" id="NAJQ01001612">
    <property type="protein sequence ID" value="TKA55858.1"/>
    <property type="molecule type" value="Genomic_DNA"/>
</dbReference>
<dbReference type="Pfam" id="PF01636">
    <property type="entry name" value="APH"/>
    <property type="match status" value="1"/>
</dbReference>
<evidence type="ECO:0000313" key="2">
    <source>
        <dbReference type="EMBL" id="TKA55858.1"/>
    </source>
</evidence>
<dbReference type="InterPro" id="IPR011009">
    <property type="entry name" value="Kinase-like_dom_sf"/>
</dbReference>
<dbReference type="OrthoDB" id="5598852at2759"/>
<evidence type="ECO:0000313" key="3">
    <source>
        <dbReference type="Proteomes" id="UP000309340"/>
    </source>
</evidence>
<proteinExistence type="predicted"/>
<keyword evidence="3" id="KW-1185">Reference proteome</keyword>
<feature type="domain" description="Aminoglycoside phosphotransferase" evidence="1">
    <location>
        <begin position="81"/>
        <end position="151"/>
    </location>
</feature>
<reference evidence="2 3" key="1">
    <citation type="submission" date="2017-03" db="EMBL/GenBank/DDBJ databases">
        <title>Genomes of endolithic fungi from Antarctica.</title>
        <authorList>
            <person name="Coleine C."/>
            <person name="Masonjones S."/>
            <person name="Stajich J.E."/>
        </authorList>
    </citation>
    <scope>NUCLEOTIDE SEQUENCE [LARGE SCALE GENOMIC DNA]</scope>
    <source>
        <strain evidence="2 3">CCFEE 5184</strain>
    </source>
</reference>
<dbReference type="Proteomes" id="UP000309340">
    <property type="component" value="Unassembled WGS sequence"/>
</dbReference>
<gene>
    <name evidence="2" type="ORF">B0A55_10369</name>
</gene>
<dbReference type="STRING" id="329884.A0A4U0W1F9"/>
<dbReference type="SUPFAM" id="SSF56112">
    <property type="entry name" value="Protein kinase-like (PK-like)"/>
    <property type="match status" value="1"/>
</dbReference>
<protein>
    <recommendedName>
        <fullName evidence="1">Aminoglycoside phosphotransferase domain-containing protein</fullName>
    </recommendedName>
</protein>
<comment type="caution">
    <text evidence="2">The sequence shown here is derived from an EMBL/GenBank/DDBJ whole genome shotgun (WGS) entry which is preliminary data.</text>
</comment>
<dbReference type="AlphaFoldDB" id="A0A4U0W1F9"/>
<dbReference type="InterPro" id="IPR002575">
    <property type="entry name" value="Aminoglycoside_PTrfase"/>
</dbReference>
<name>A0A4U0W1F9_9PEZI</name>
<evidence type="ECO:0000259" key="1">
    <source>
        <dbReference type="Pfam" id="PF01636"/>
    </source>
</evidence>
<organism evidence="2 3">
    <name type="scientific">Friedmanniomyces simplex</name>
    <dbReference type="NCBI Taxonomy" id="329884"/>
    <lineage>
        <taxon>Eukaryota</taxon>
        <taxon>Fungi</taxon>
        <taxon>Dikarya</taxon>
        <taxon>Ascomycota</taxon>
        <taxon>Pezizomycotina</taxon>
        <taxon>Dothideomycetes</taxon>
        <taxon>Dothideomycetidae</taxon>
        <taxon>Mycosphaerellales</taxon>
        <taxon>Teratosphaeriaceae</taxon>
        <taxon>Friedmanniomyces</taxon>
    </lineage>
</organism>
<sequence length="210" mass="23670">MAVEASRIYSPLAPGTEELGQLAIGGEGGGRQCLQALSLPCVPGERFSEIQPRTPTLDQRTLDRSNVLMGSLSDFFAMQWRVGKWLASLETYLPTEALRQRARWTRERVQEGALNELPVVLTHGDLVPSNIMVCAETWRIQGYVDWAEAEYLPYSLCFYGLEHLLGYLKHSGGKKPRFVYYSQAEELRATFWEALDHQVPEVASGGVRHR</sequence>